<dbReference type="EMBL" id="FORH01000014">
    <property type="protein sequence ID" value="SFK28103.1"/>
    <property type="molecule type" value="Genomic_DNA"/>
</dbReference>
<evidence type="ECO:0000313" key="4">
    <source>
        <dbReference type="Proteomes" id="UP000199630"/>
    </source>
</evidence>
<dbReference type="RefSeq" id="WP_090063363.1">
    <property type="nucleotide sequence ID" value="NZ_FORH01000014.1"/>
</dbReference>
<dbReference type="OrthoDB" id="9807948at2"/>
<reference evidence="4" key="1">
    <citation type="submission" date="2016-10" db="EMBL/GenBank/DDBJ databases">
        <authorList>
            <person name="Varghese N."/>
            <person name="Submissions S."/>
        </authorList>
    </citation>
    <scope>NUCLEOTIDE SEQUENCE [LARGE SCALE GENOMIC DNA]</scope>
    <source>
        <strain evidence="4">DSM 26471</strain>
    </source>
</reference>
<evidence type="ECO:0000313" key="3">
    <source>
        <dbReference type="EMBL" id="SFK28103.1"/>
    </source>
</evidence>
<evidence type="ECO:0000259" key="1">
    <source>
        <dbReference type="SMART" id="SM00897"/>
    </source>
</evidence>
<dbReference type="STRING" id="588602.SAMN04487991_4285"/>
<dbReference type="InterPro" id="IPR019494">
    <property type="entry name" value="FIST_C"/>
</dbReference>
<organism evidence="3 4">
    <name type="scientific">Celeribacter neptunius</name>
    <dbReference type="NCBI Taxonomy" id="588602"/>
    <lineage>
        <taxon>Bacteria</taxon>
        <taxon>Pseudomonadati</taxon>
        <taxon>Pseudomonadota</taxon>
        <taxon>Alphaproteobacteria</taxon>
        <taxon>Rhodobacterales</taxon>
        <taxon>Roseobacteraceae</taxon>
        <taxon>Celeribacter</taxon>
    </lineage>
</organism>
<evidence type="ECO:0000259" key="2">
    <source>
        <dbReference type="SMART" id="SM01204"/>
    </source>
</evidence>
<protein>
    <submittedName>
        <fullName evidence="3">Uncharacterized conserved protein, contains FIST_N domain</fullName>
    </submittedName>
</protein>
<dbReference type="SMART" id="SM00897">
    <property type="entry name" value="FIST"/>
    <property type="match status" value="1"/>
</dbReference>
<dbReference type="PANTHER" id="PTHR40252">
    <property type="entry name" value="BLR0328 PROTEIN"/>
    <property type="match status" value="1"/>
</dbReference>
<dbReference type="Proteomes" id="UP000199630">
    <property type="component" value="Unassembled WGS sequence"/>
</dbReference>
<proteinExistence type="predicted"/>
<dbReference type="Pfam" id="PF08495">
    <property type="entry name" value="FIST"/>
    <property type="match status" value="1"/>
</dbReference>
<sequence>MLHQGPETVDRQAPRFVTISVSRQTEARAAVDEALRGIDVADSCFLLAFVPDGLSLDDVARALAEGGDGIPVFGCSTAGTITSLGYETEALLLLAFPREHFRCASMLISPLNPLSMERIAADVRNHATRFRRTAGRNRLALIFADGMSKQEDLLVATLEAALGEVPIFGGSAGDSLAFKETFVLQNGQCHSNAALLLLLETDLEFSGLGFDHFLPTEEQLVVTEALPEERLVREINGVPAALEYARLVGCPVEHLSPEIFAENPMLVRQKANYHVRAIHEASADHTLSFLGAIDDGLILTLGRGKAIIETLEAGLTVRNPRGAEPDFVLGFDCVLRKLEIEQKQLSAEVSEIFSRHRVFGFNTYGEQHCGVHVNQTFVGVAFFEPERREIS</sequence>
<dbReference type="AlphaFoldDB" id="A0A1I3Y8L3"/>
<dbReference type="Pfam" id="PF10442">
    <property type="entry name" value="FIST_C"/>
    <property type="match status" value="1"/>
</dbReference>
<feature type="domain" description="FIST C-domain" evidence="2">
    <location>
        <begin position="240"/>
        <end position="370"/>
    </location>
</feature>
<dbReference type="SMART" id="SM01204">
    <property type="entry name" value="FIST_C"/>
    <property type="match status" value="1"/>
</dbReference>
<gene>
    <name evidence="3" type="ORF">SAMN04487991_4285</name>
</gene>
<dbReference type="PANTHER" id="PTHR40252:SF2">
    <property type="entry name" value="BLR0328 PROTEIN"/>
    <property type="match status" value="1"/>
</dbReference>
<accession>A0A1I3Y8L3</accession>
<keyword evidence="4" id="KW-1185">Reference proteome</keyword>
<name>A0A1I3Y8L3_9RHOB</name>
<dbReference type="InterPro" id="IPR013702">
    <property type="entry name" value="FIST_domain_N"/>
</dbReference>
<feature type="domain" description="FIST" evidence="1">
    <location>
        <begin position="42"/>
        <end position="239"/>
    </location>
</feature>